<proteinExistence type="predicted"/>
<accession>A0A8S5P612</accession>
<dbReference type="EMBL" id="BK015340">
    <property type="protein sequence ID" value="DAE02080.1"/>
    <property type="molecule type" value="Genomic_DNA"/>
</dbReference>
<evidence type="ECO:0000313" key="1">
    <source>
        <dbReference type="EMBL" id="DAE02080.1"/>
    </source>
</evidence>
<reference evidence="1" key="1">
    <citation type="journal article" date="2021" name="Proc. Natl. Acad. Sci. U.S.A.">
        <title>A Catalog of Tens of Thousands of Viruses from Human Metagenomes Reveals Hidden Associations with Chronic Diseases.</title>
        <authorList>
            <person name="Tisza M.J."/>
            <person name="Buck C.B."/>
        </authorList>
    </citation>
    <scope>NUCLEOTIDE SEQUENCE</scope>
    <source>
        <strain evidence="1">Ct1Eo1</strain>
    </source>
</reference>
<organism evidence="1">
    <name type="scientific">Siphoviridae sp. ct1Eo1</name>
    <dbReference type="NCBI Taxonomy" id="2825307"/>
    <lineage>
        <taxon>Viruses</taxon>
        <taxon>Duplodnaviria</taxon>
        <taxon>Heunggongvirae</taxon>
        <taxon>Uroviricota</taxon>
        <taxon>Caudoviricetes</taxon>
    </lineage>
</organism>
<sequence>MTEAQKVRQLILELLNINGLLSMSTEKLVTEVRLAGFDHRQVEAELETLAALGYVCRLAPSPFGVRWKILDAGKEALLS</sequence>
<name>A0A8S5P612_9CAUD</name>
<protein>
    <submittedName>
        <fullName evidence="1">DNA replication initiator (Cdc21/Cdc54) maintenance protein, MCM, Winged</fullName>
    </submittedName>
</protein>